<organism evidence="1 2">
    <name type="scientific">Rhizobium soli</name>
    <dbReference type="NCBI Taxonomy" id="424798"/>
    <lineage>
        <taxon>Bacteria</taxon>
        <taxon>Pseudomonadati</taxon>
        <taxon>Pseudomonadota</taxon>
        <taxon>Alphaproteobacteria</taxon>
        <taxon>Hyphomicrobiales</taxon>
        <taxon>Rhizobiaceae</taxon>
        <taxon>Rhizobium/Agrobacterium group</taxon>
        <taxon>Rhizobium</taxon>
    </lineage>
</organism>
<proteinExistence type="predicted"/>
<evidence type="ECO:0000313" key="1">
    <source>
        <dbReference type="EMBL" id="MBB6510951.1"/>
    </source>
</evidence>
<dbReference type="AlphaFoldDB" id="A0A7X0JNM5"/>
<accession>A0A7X0JNM5</accession>
<comment type="caution">
    <text evidence="1">The sequence shown here is derived from an EMBL/GenBank/DDBJ whole genome shotgun (WGS) entry which is preliminary data.</text>
</comment>
<keyword evidence="2" id="KW-1185">Reference proteome</keyword>
<dbReference type="RefSeq" id="WP_113112088.1">
    <property type="nucleotide sequence ID" value="NZ_JACHBU010000012.1"/>
</dbReference>
<sequence length="77" mass="8223">MPKFILHIQDGVEAEVEIDVANAHTAVNDGYNALAIFVARKFPPAESITITVSDASRGLIAVLGFTFSVQYAPGFLS</sequence>
<name>A0A7X0JNM5_9HYPH</name>
<reference evidence="1 2" key="1">
    <citation type="submission" date="2020-08" db="EMBL/GenBank/DDBJ databases">
        <title>The Agave Microbiome: Exploring the role of microbial communities in plant adaptations to desert environments.</title>
        <authorList>
            <person name="Partida-Martinez L.P."/>
        </authorList>
    </citation>
    <scope>NUCLEOTIDE SEQUENCE [LARGE SCALE GENOMIC DNA]</scope>
    <source>
        <strain evidence="1 2">AS3.12</strain>
    </source>
</reference>
<dbReference type="Proteomes" id="UP000585437">
    <property type="component" value="Unassembled WGS sequence"/>
</dbReference>
<evidence type="ECO:0000313" key="2">
    <source>
        <dbReference type="Proteomes" id="UP000585437"/>
    </source>
</evidence>
<dbReference type="EMBL" id="JACHBU010000012">
    <property type="protein sequence ID" value="MBB6510951.1"/>
    <property type="molecule type" value="Genomic_DNA"/>
</dbReference>
<gene>
    <name evidence="1" type="ORF">F4695_004343</name>
</gene>
<protein>
    <submittedName>
        <fullName evidence="1">Uncharacterized protein</fullName>
    </submittedName>
</protein>